<dbReference type="AlphaFoldDB" id="A0A1Q8QF49"/>
<accession>A0A1Q8QF49</accession>
<feature type="chain" id="PRO_5013385240" evidence="1">
    <location>
        <begin position="27"/>
        <end position="1211"/>
    </location>
</feature>
<evidence type="ECO:0000256" key="1">
    <source>
        <dbReference type="SAM" id="SignalP"/>
    </source>
</evidence>
<dbReference type="OrthoDB" id="3268939at2"/>
<dbReference type="PANTHER" id="PTHR30032">
    <property type="entry name" value="N-ACETYLMURAMOYL-L-ALANINE AMIDASE-RELATED"/>
    <property type="match status" value="1"/>
</dbReference>
<dbReference type="EMBL" id="MLBF01000094">
    <property type="protein sequence ID" value="OLN25912.1"/>
    <property type="molecule type" value="Genomic_DNA"/>
</dbReference>
<comment type="caution">
    <text evidence="2">The sequence shown here is derived from an EMBL/GenBank/DDBJ whole genome shotgun (WGS) entry which is preliminary data.</text>
</comment>
<feature type="signal peptide" evidence="1">
    <location>
        <begin position="1"/>
        <end position="26"/>
    </location>
</feature>
<keyword evidence="1" id="KW-0732">Signal</keyword>
<keyword evidence="3" id="KW-1185">Reference proteome</keyword>
<dbReference type="InterPro" id="IPR051922">
    <property type="entry name" value="Bact_Sporulation_Assoc"/>
</dbReference>
<gene>
    <name evidence="2" type="ORF">DSOL_5185</name>
</gene>
<reference evidence="2 3" key="1">
    <citation type="submission" date="2016-09" db="EMBL/GenBank/DDBJ databases">
        <title>Complete genome of Desulfosporosinus sp. OL.</title>
        <authorList>
            <person name="Mardanov A."/>
            <person name="Beletsky A."/>
            <person name="Panova A."/>
            <person name="Karnachuk O."/>
            <person name="Ravin N."/>
        </authorList>
    </citation>
    <scope>NUCLEOTIDE SEQUENCE [LARGE SCALE GENOMIC DNA]</scope>
    <source>
        <strain evidence="2 3">OL</strain>
    </source>
</reference>
<protein>
    <submittedName>
        <fullName evidence="2">N-acetylmuramoyl-L-alanine amidase</fullName>
    </submittedName>
</protein>
<dbReference type="Proteomes" id="UP000186102">
    <property type="component" value="Unassembled WGS sequence"/>
</dbReference>
<dbReference type="InterPro" id="IPR007253">
    <property type="entry name" value="Cell_wall-bd_2"/>
</dbReference>
<proteinExistence type="predicted"/>
<dbReference type="Pfam" id="PF04122">
    <property type="entry name" value="CW_binding_2"/>
    <property type="match status" value="3"/>
</dbReference>
<organism evidence="2 3">
    <name type="scientific">Desulfosporosinus metallidurans</name>
    <dbReference type="NCBI Taxonomy" id="1888891"/>
    <lineage>
        <taxon>Bacteria</taxon>
        <taxon>Bacillati</taxon>
        <taxon>Bacillota</taxon>
        <taxon>Clostridia</taxon>
        <taxon>Eubacteriales</taxon>
        <taxon>Desulfitobacteriaceae</taxon>
        <taxon>Desulfosporosinus</taxon>
    </lineage>
</organism>
<dbReference type="STRING" id="1888891.DSOL_5185"/>
<dbReference type="Gene3D" id="3.40.50.12090">
    <property type="match status" value="1"/>
</dbReference>
<dbReference type="PANTHER" id="PTHR30032:SF8">
    <property type="entry name" value="GERMINATION-SPECIFIC N-ACETYLMURAMOYL-L-ALANINE AMIDASE"/>
    <property type="match status" value="1"/>
</dbReference>
<evidence type="ECO:0000313" key="3">
    <source>
        <dbReference type="Proteomes" id="UP000186102"/>
    </source>
</evidence>
<name>A0A1Q8QF49_9FIRM</name>
<evidence type="ECO:0000313" key="2">
    <source>
        <dbReference type="EMBL" id="OLN25912.1"/>
    </source>
</evidence>
<dbReference type="RefSeq" id="WP_075367412.1">
    <property type="nucleotide sequence ID" value="NZ_MLBF01000094.1"/>
</dbReference>
<sequence length="1211" mass="124418">MKKTKVLASLTLASLTISMLPFNAFANVLVPTRLAGGTAAQTAVQIADQTGWTGTAILASSTSYGMVDALAAGPLAYSLKAPILLTGAGATLDADTKKELTKLAVKTVYVTSGTAVISQGVLEQLSEMGITVIPLGGVDRAATSVNIAKKMTGVTKVAVVNGLQDALSIAAVASAANEPILLTDKAALPASVSAYLATNPGITSSDVIGGKGIISEAVMSSLPKATRHAGTTAYDTNAQVIQDFSSVITYSNVFVANGRTGIDALAGAPLAAMTKSAIVLTEGTVPAVASLVHDKLATDSVVTAIGGEAVVPESVRKGILSGVATLPASQLSVARVNAVSASSFKVVFNQAPADSTKVTFTVKNMVTPVTVSPTWNSAKTEAILTSSANFSEGTYSVAVKNGDTDLGTSKVDVAAQKIAEIKITSTKLGVVTNSSDASKQTGYATYLVLDQYQNDITCSGLANNIIFQSGVGSVEVKDGLLTVTPNTTNSNLMQFSTVVITGYDSTSGVSVTSTLTTSTQIGTLSDFQLGDLKNADGKVLTDGDSSSIFYANYTAKDISGNPTTDYQIIMNGLILHGDAGATGNEINQLTTSHSYVKATIEKDPTDSTKAVVKVVASSANTSLAMDMPTVITAMTWTGKTSTLTTTLKKASTADTFILMAPANSIAVGENKEIPFSCLDQNGAALTKMDDIKGITLSGAHFEANVDGTAKVIVGDVNNYGIPNDGQQVITATTSTGKFSSLTLNIQKRAVADTLTFNRSAIINTMQAGAVQRVDMGYLYGGLSVKDQYGRAIDMVNEPQTYAVYATSSTAAGAAINLSQNNGLLSVTSGSPLSYGNMGIQIEAANVGTGTVTFNLVDTAQKKAGSNTETICADPANPTAAELASLAIIDSKSVTISVLAADSTDIKGYTISPVAKPLYAAALKGTTPAAITWQDNAYDANPFIYGTTASGSKVVLASNTKAGKPLIVGKSVDSTDFNIDPNEYTLSKLGYPGQGVGRITIDPNGYDSIFVSANALPDNVTQSSCNLTVTIKGADGAVHALTTVIKSTTENPAASNVGVTADASYDGISVSDDGNTVYLTPAVSTGNSSGNTLAVGKCISRFDAAGGKANRSLIYFYAKDQYTAKGQSLAQIFVVPGPDNAADGTVDPDNVYTYTAKTGSKQTYTRADASAFTVDQYGTITANNLKAGDFVVLTGVSKNGLLKTIRVVVLKQ</sequence>